<dbReference type="AlphaFoldDB" id="A0A0B3S2P7"/>
<feature type="domain" description="Tryptophan synthase beta chain-like PALP" evidence="5">
    <location>
        <begin position="21"/>
        <end position="303"/>
    </location>
</feature>
<dbReference type="OrthoDB" id="9811476at2"/>
<dbReference type="SUPFAM" id="SSF53686">
    <property type="entry name" value="Tryptophan synthase beta subunit-like PLP-dependent enzymes"/>
    <property type="match status" value="1"/>
</dbReference>
<evidence type="ECO:0000313" key="7">
    <source>
        <dbReference type="Proteomes" id="UP000030960"/>
    </source>
</evidence>
<keyword evidence="3" id="KW-0663">Pyridoxal phosphate</keyword>
<dbReference type="NCBIfam" id="NF005680">
    <property type="entry name" value="PRK07476.1"/>
    <property type="match status" value="1"/>
</dbReference>
<dbReference type="PANTHER" id="PTHR48078:SF6">
    <property type="entry name" value="L-THREONINE DEHYDRATASE CATABOLIC TDCB"/>
    <property type="match status" value="1"/>
</dbReference>
<name>A0A0B3S2P7_9RHOB</name>
<dbReference type="Pfam" id="PF00291">
    <property type="entry name" value="PALP"/>
    <property type="match status" value="1"/>
</dbReference>
<dbReference type="GO" id="GO:0030170">
    <property type="term" value="F:pyridoxal phosphate binding"/>
    <property type="evidence" value="ECO:0007669"/>
    <property type="project" value="InterPro"/>
</dbReference>
<dbReference type="EC" id="4.3.1.19" evidence="6"/>
<dbReference type="InterPro" id="IPR050147">
    <property type="entry name" value="Ser/Thr_Dehydratase"/>
</dbReference>
<evidence type="ECO:0000256" key="4">
    <source>
        <dbReference type="ARBA" id="ARBA00023239"/>
    </source>
</evidence>
<comment type="caution">
    <text evidence="6">The sequence shown here is derived from an EMBL/GenBank/DDBJ whole genome shotgun (WGS) entry which is preliminary data.</text>
</comment>
<evidence type="ECO:0000313" key="6">
    <source>
        <dbReference type="EMBL" id="KHQ54552.1"/>
    </source>
</evidence>
<dbReference type="PROSITE" id="PS00165">
    <property type="entry name" value="DEHYDRATASE_SER_THR"/>
    <property type="match status" value="1"/>
</dbReference>
<dbReference type="EMBL" id="JSUQ01000003">
    <property type="protein sequence ID" value="KHQ54552.1"/>
    <property type="molecule type" value="Genomic_DNA"/>
</dbReference>
<dbReference type="NCBIfam" id="TIGR02991">
    <property type="entry name" value="ectoine_eutB"/>
    <property type="match status" value="1"/>
</dbReference>
<evidence type="ECO:0000256" key="2">
    <source>
        <dbReference type="ARBA" id="ARBA00010869"/>
    </source>
</evidence>
<sequence length="334" mass="35102">MTDFALDRVFAARARIAGIADRTPLVPSSLNARFGQEFLMKLEIVQPVGAFKLRGAVNAIFGLDADVAGVTCCSTGNHGRGVAYAARARGLRAVVCMSHLAPQAKVAGVRALGAEARIVGQSQDEAQAEAERLVREEGLTEISPFDDPLVIAGQGTIGLELMEARPDLDTILVPLSGGGLAAGVAFAAKTINPRVRVIGITMDRGAAMYASLQAGHPVEVTEVASLADSLGGGIGLQNRLSFPLCRDYLDDVVLVTEDEIYHALQTIYYEDRIVCEGACVVGIAAVQAGKVALRGPTATIITGRNLDMHLHAAIMAGQDVTLGDLTIKGTRYEP</sequence>
<evidence type="ECO:0000259" key="5">
    <source>
        <dbReference type="Pfam" id="PF00291"/>
    </source>
</evidence>
<dbReference type="InterPro" id="IPR000634">
    <property type="entry name" value="Ser/Thr_deHydtase_PyrdxlP-BS"/>
</dbReference>
<evidence type="ECO:0000256" key="1">
    <source>
        <dbReference type="ARBA" id="ARBA00001933"/>
    </source>
</evidence>
<dbReference type="GO" id="GO:0003941">
    <property type="term" value="F:L-serine ammonia-lyase activity"/>
    <property type="evidence" value="ECO:0007669"/>
    <property type="project" value="TreeGrafter"/>
</dbReference>
<proteinExistence type="inferred from homology"/>
<dbReference type="GO" id="GO:0006567">
    <property type="term" value="P:L-threonine catabolic process"/>
    <property type="evidence" value="ECO:0007669"/>
    <property type="project" value="TreeGrafter"/>
</dbReference>
<dbReference type="InterPro" id="IPR014333">
    <property type="entry name" value="Ectoine_EutB"/>
</dbReference>
<dbReference type="STRING" id="561184.SAMN05216376_105319"/>
<dbReference type="Gene3D" id="3.40.50.1100">
    <property type="match status" value="2"/>
</dbReference>
<dbReference type="GO" id="GO:0006565">
    <property type="term" value="P:L-serine catabolic process"/>
    <property type="evidence" value="ECO:0007669"/>
    <property type="project" value="TreeGrafter"/>
</dbReference>
<evidence type="ECO:0000256" key="3">
    <source>
        <dbReference type="ARBA" id="ARBA00022898"/>
    </source>
</evidence>
<reference evidence="6 7" key="1">
    <citation type="submission" date="2014-10" db="EMBL/GenBank/DDBJ databases">
        <title>Genome sequence of Ponticoccus sp. strain UMTAT08 isolated from clonal culture of toxic dinoflagellate Alexandrium tamiyavanichii.</title>
        <authorList>
            <person name="Gan H.Y."/>
            <person name="Muhd D.-D."/>
            <person name="Mohd Noor M.E."/>
            <person name="Yeong Y.S."/>
            <person name="Usup G."/>
        </authorList>
    </citation>
    <scope>NUCLEOTIDE SEQUENCE [LARGE SCALE GENOMIC DNA]</scope>
    <source>
        <strain evidence="6 7">UMTAT08</strain>
    </source>
</reference>
<dbReference type="Proteomes" id="UP000030960">
    <property type="component" value="Unassembled WGS sequence"/>
</dbReference>
<accession>A0A0B3S2P7</accession>
<dbReference type="GO" id="GO:0009097">
    <property type="term" value="P:isoleucine biosynthetic process"/>
    <property type="evidence" value="ECO:0007669"/>
    <property type="project" value="TreeGrafter"/>
</dbReference>
<gene>
    <name evidence="6" type="ORF">OA50_01148</name>
</gene>
<dbReference type="PANTHER" id="PTHR48078">
    <property type="entry name" value="THREONINE DEHYDRATASE, MITOCHONDRIAL-RELATED"/>
    <property type="match status" value="1"/>
</dbReference>
<dbReference type="RefSeq" id="WP_043138378.1">
    <property type="nucleotide sequence ID" value="NZ_JSUQ01000003.1"/>
</dbReference>
<dbReference type="InterPro" id="IPR001926">
    <property type="entry name" value="TrpB-like_PALP"/>
</dbReference>
<dbReference type="InterPro" id="IPR036052">
    <property type="entry name" value="TrpB-like_PALP_sf"/>
</dbReference>
<protein>
    <submittedName>
        <fullName evidence="6">Threonine dehydratase</fullName>
        <ecNumber evidence="6">4.3.1.19</ecNumber>
    </submittedName>
</protein>
<comment type="similarity">
    <text evidence="2">Belongs to the serine/threonine dehydratase family.</text>
</comment>
<organism evidence="6 7">
    <name type="scientific">Mameliella alba</name>
    <dbReference type="NCBI Taxonomy" id="561184"/>
    <lineage>
        <taxon>Bacteria</taxon>
        <taxon>Pseudomonadati</taxon>
        <taxon>Pseudomonadota</taxon>
        <taxon>Alphaproteobacteria</taxon>
        <taxon>Rhodobacterales</taxon>
        <taxon>Roseobacteraceae</taxon>
        <taxon>Mameliella</taxon>
    </lineage>
</organism>
<dbReference type="CDD" id="cd01562">
    <property type="entry name" value="Thr-dehyd"/>
    <property type="match status" value="1"/>
</dbReference>
<comment type="cofactor">
    <cofactor evidence="1">
        <name>pyridoxal 5'-phosphate</name>
        <dbReference type="ChEBI" id="CHEBI:597326"/>
    </cofactor>
</comment>
<dbReference type="GO" id="GO:0004794">
    <property type="term" value="F:threonine deaminase activity"/>
    <property type="evidence" value="ECO:0007669"/>
    <property type="project" value="UniProtKB-EC"/>
</dbReference>
<keyword evidence="7" id="KW-1185">Reference proteome</keyword>
<dbReference type="PATRIC" id="fig|1515334.3.peg.1151"/>
<keyword evidence="4 6" id="KW-0456">Lyase</keyword>
<dbReference type="FunFam" id="3.40.50.1100:FF:000005">
    <property type="entry name" value="Threonine dehydratase catabolic"/>
    <property type="match status" value="1"/>
</dbReference>